<proteinExistence type="predicted"/>
<keyword evidence="1" id="KW-1133">Transmembrane helix</keyword>
<dbReference type="Pfam" id="PF11222">
    <property type="entry name" value="DUF3017"/>
    <property type="match status" value="1"/>
</dbReference>
<dbReference type="InterPro" id="IPR021385">
    <property type="entry name" value="DUF3017"/>
</dbReference>
<dbReference type="Proteomes" id="UP000331127">
    <property type="component" value="Unassembled WGS sequence"/>
</dbReference>
<reference evidence="2 3" key="1">
    <citation type="submission" date="2019-10" db="EMBL/GenBank/DDBJ databases">
        <title>Whole genome shotgun sequence of Acrocarpospora macrocephala NBRC 16266.</title>
        <authorList>
            <person name="Ichikawa N."/>
            <person name="Kimura A."/>
            <person name="Kitahashi Y."/>
            <person name="Komaki H."/>
            <person name="Oguchi A."/>
        </authorList>
    </citation>
    <scope>NUCLEOTIDE SEQUENCE [LARGE SCALE GENOMIC DNA]</scope>
    <source>
        <strain evidence="2 3">NBRC 16266</strain>
    </source>
</reference>
<keyword evidence="1" id="KW-0812">Transmembrane</keyword>
<dbReference type="AlphaFoldDB" id="A0A5M3X2S4"/>
<protein>
    <recommendedName>
        <fullName evidence="4">DUF3017 domain-containing protein</fullName>
    </recommendedName>
</protein>
<dbReference type="OrthoDB" id="3540664at2"/>
<name>A0A5M3X2S4_9ACTN</name>
<keyword evidence="1" id="KW-0472">Membrane</keyword>
<evidence type="ECO:0000256" key="1">
    <source>
        <dbReference type="SAM" id="Phobius"/>
    </source>
</evidence>
<feature type="transmembrane region" description="Helical" evidence="1">
    <location>
        <begin position="73"/>
        <end position="93"/>
    </location>
</feature>
<organism evidence="2 3">
    <name type="scientific">Acrocarpospora macrocephala</name>
    <dbReference type="NCBI Taxonomy" id="150177"/>
    <lineage>
        <taxon>Bacteria</taxon>
        <taxon>Bacillati</taxon>
        <taxon>Actinomycetota</taxon>
        <taxon>Actinomycetes</taxon>
        <taxon>Streptosporangiales</taxon>
        <taxon>Streptosporangiaceae</taxon>
        <taxon>Acrocarpospora</taxon>
    </lineage>
</organism>
<comment type="caution">
    <text evidence="2">The sequence shown here is derived from an EMBL/GenBank/DDBJ whole genome shotgun (WGS) entry which is preliminary data.</text>
</comment>
<dbReference type="RefSeq" id="WP_155360539.1">
    <property type="nucleotide sequence ID" value="NZ_BAAAHL010000084.1"/>
</dbReference>
<feature type="transmembrane region" description="Helical" evidence="1">
    <location>
        <begin position="12"/>
        <end position="30"/>
    </location>
</feature>
<dbReference type="EMBL" id="BLAE01000075">
    <property type="protein sequence ID" value="GES15414.1"/>
    <property type="molecule type" value="Genomic_DNA"/>
</dbReference>
<keyword evidence="3" id="KW-1185">Reference proteome</keyword>
<feature type="transmembrane region" description="Helical" evidence="1">
    <location>
        <begin position="36"/>
        <end position="53"/>
    </location>
</feature>
<evidence type="ECO:0008006" key="4">
    <source>
        <dbReference type="Google" id="ProtNLM"/>
    </source>
</evidence>
<gene>
    <name evidence="2" type="ORF">Amac_090110</name>
</gene>
<accession>A0A5M3X2S4</accession>
<sequence length="94" mass="9567">MTNGNKTPWWPYLLVAAGAAAGLGLIALGYAPPTAAMVMGITMLGGAGLRLVVPGRSTGALAIRSRKTDVLTLAVFGFLLVVGAIAFSIDFHAP</sequence>
<evidence type="ECO:0000313" key="3">
    <source>
        <dbReference type="Proteomes" id="UP000331127"/>
    </source>
</evidence>
<evidence type="ECO:0000313" key="2">
    <source>
        <dbReference type="EMBL" id="GES15414.1"/>
    </source>
</evidence>